<dbReference type="RefSeq" id="XP_022312856.1">
    <property type="nucleotide sequence ID" value="XM_022457148.1"/>
</dbReference>
<evidence type="ECO:0000313" key="14">
    <source>
        <dbReference type="Proteomes" id="UP000694844"/>
    </source>
</evidence>
<feature type="domain" description="G-protein coupled receptors family 1 profile" evidence="13">
    <location>
        <begin position="35"/>
        <end position="289"/>
    </location>
</feature>
<evidence type="ECO:0000259" key="13">
    <source>
        <dbReference type="PROSITE" id="PS50262"/>
    </source>
</evidence>
<name>A0A8B8CVL9_CRAVI</name>
<feature type="compositionally biased region" description="Polar residues" evidence="11">
    <location>
        <begin position="324"/>
        <end position="355"/>
    </location>
</feature>
<dbReference type="PRINTS" id="PR00237">
    <property type="entry name" value="GPCRRHODOPSN"/>
</dbReference>
<feature type="transmembrane region" description="Helical" evidence="12">
    <location>
        <begin position="99"/>
        <end position="121"/>
    </location>
</feature>
<keyword evidence="2" id="KW-1003">Cell membrane</keyword>
<evidence type="ECO:0000313" key="16">
    <source>
        <dbReference type="RefSeq" id="XP_022319912.1"/>
    </source>
</evidence>
<dbReference type="KEGG" id="cvn:111122415"/>
<evidence type="ECO:0000313" key="15">
    <source>
        <dbReference type="RefSeq" id="XP_022312856.1"/>
    </source>
</evidence>
<dbReference type="CDD" id="cd14981">
    <property type="entry name" value="7tmA_Prostanoid_R"/>
    <property type="match status" value="1"/>
</dbReference>
<dbReference type="PROSITE" id="PS50262">
    <property type="entry name" value="G_PROTEIN_RECEP_F1_2"/>
    <property type="match status" value="1"/>
</dbReference>
<dbReference type="GeneID" id="111122415"/>
<dbReference type="InterPro" id="IPR008365">
    <property type="entry name" value="Prostanoid_rcpt"/>
</dbReference>
<dbReference type="Gene3D" id="1.20.1070.10">
    <property type="entry name" value="Rhodopsin 7-helix transmembrane proteins"/>
    <property type="match status" value="1"/>
</dbReference>
<evidence type="ECO:0000256" key="11">
    <source>
        <dbReference type="SAM" id="MobiDB-lite"/>
    </source>
</evidence>
<dbReference type="InterPro" id="IPR000276">
    <property type="entry name" value="GPCR_Rhodpsn"/>
</dbReference>
<evidence type="ECO:0000256" key="6">
    <source>
        <dbReference type="ARBA" id="ARBA00023136"/>
    </source>
</evidence>
<keyword evidence="6 12" id="KW-0472">Membrane</keyword>
<evidence type="ECO:0000256" key="8">
    <source>
        <dbReference type="ARBA" id="ARBA00023180"/>
    </source>
</evidence>
<sequence length="355" mass="39706">MNGEANVSSSNLTTKAKVWESAIPPALQFALGVIGNLIALVVLVTSAKSHKWKPFYRLVGGLALTDGGGILLVYPTVMVRYATDFTYDFPKILCNYSCFIYTFTLISSAMIVCAMSLDRFLAILFPFRYNVAGKERRTNIMLMVIWIIGIIISCLPLIGLGSSFNYYPGSWCFLNFVGTTTLDRINSYIYSLFGFAILLTTITLNAIVIVTVCRGMNSDIRQTTRRRNKNDVFIVIFLMIIVTVFGVCWTPLMFTILGHAGRWIHGNGSRELLVLRFAVNNSVIDPWIYILLRKETFLALKKHSRGVCKSLFDKIDIATETPGPESNTNQNSCSRSMDNTVSTDDHLSSTVLQKF</sequence>
<evidence type="ECO:0000256" key="12">
    <source>
        <dbReference type="SAM" id="Phobius"/>
    </source>
</evidence>
<dbReference type="InterPro" id="IPR017452">
    <property type="entry name" value="GPCR_Rhodpsn_7TM"/>
</dbReference>
<dbReference type="GO" id="GO:0004930">
    <property type="term" value="F:G protein-coupled receptor activity"/>
    <property type="evidence" value="ECO:0007669"/>
    <property type="project" value="UniProtKB-KW"/>
</dbReference>
<dbReference type="PRINTS" id="PR01788">
    <property type="entry name" value="PROSTANOIDR"/>
</dbReference>
<evidence type="ECO:0000256" key="5">
    <source>
        <dbReference type="ARBA" id="ARBA00023040"/>
    </source>
</evidence>
<feature type="transmembrane region" description="Helical" evidence="12">
    <location>
        <begin position="58"/>
        <end position="79"/>
    </location>
</feature>
<comment type="subcellular location">
    <subcellularLocation>
        <location evidence="1">Cell membrane</location>
        <topology evidence="1">Multi-pass membrane protein</topology>
    </subcellularLocation>
</comment>
<feature type="transmembrane region" description="Helical" evidence="12">
    <location>
        <begin position="142"/>
        <end position="167"/>
    </location>
</feature>
<evidence type="ECO:0000256" key="1">
    <source>
        <dbReference type="ARBA" id="ARBA00004651"/>
    </source>
</evidence>
<feature type="transmembrane region" description="Helical" evidence="12">
    <location>
        <begin position="187"/>
        <end position="212"/>
    </location>
</feature>
<protein>
    <submittedName>
        <fullName evidence="15 16">Prostaglandin E2 receptor EP4 subtype-like</fullName>
    </submittedName>
</protein>
<keyword evidence="14" id="KW-1185">Reference proteome</keyword>
<evidence type="ECO:0000256" key="4">
    <source>
        <dbReference type="ARBA" id="ARBA00022989"/>
    </source>
</evidence>
<reference evidence="15 16" key="1">
    <citation type="submission" date="2025-04" db="UniProtKB">
        <authorList>
            <consortium name="RefSeq"/>
        </authorList>
    </citation>
    <scope>IDENTIFICATION</scope>
    <source>
        <tissue evidence="15 16">Whole sample</tissue>
    </source>
</reference>
<keyword evidence="8" id="KW-0325">Glycoprotein</keyword>
<keyword evidence="7 10" id="KW-0675">Receptor</keyword>
<dbReference type="PROSITE" id="PS00237">
    <property type="entry name" value="G_PROTEIN_RECEP_F1_1"/>
    <property type="match status" value="1"/>
</dbReference>
<dbReference type="PANTHER" id="PTHR11866">
    <property type="entry name" value="G-PROTEIN COUPLED RECEPTOR FAMILY 1 MEMBER"/>
    <property type="match status" value="1"/>
</dbReference>
<feature type="transmembrane region" description="Helical" evidence="12">
    <location>
        <begin position="232"/>
        <end position="252"/>
    </location>
</feature>
<dbReference type="GO" id="GO:0007204">
    <property type="term" value="P:positive regulation of cytosolic calcium ion concentration"/>
    <property type="evidence" value="ECO:0007669"/>
    <property type="project" value="TreeGrafter"/>
</dbReference>
<dbReference type="OrthoDB" id="5959154at2759"/>
<dbReference type="KEGG" id="cvn:111117914"/>
<comment type="similarity">
    <text evidence="10">Belongs to the G-protein coupled receptor 1 family.</text>
</comment>
<keyword evidence="5 10" id="KW-0297">G-protein coupled receptor</keyword>
<feature type="region of interest" description="Disordered" evidence="11">
    <location>
        <begin position="322"/>
        <end position="355"/>
    </location>
</feature>
<proteinExistence type="inferred from homology"/>
<evidence type="ECO:0000256" key="2">
    <source>
        <dbReference type="ARBA" id="ARBA00022475"/>
    </source>
</evidence>
<dbReference type="GO" id="GO:0005886">
    <property type="term" value="C:plasma membrane"/>
    <property type="evidence" value="ECO:0007669"/>
    <property type="project" value="UniProtKB-SubCell"/>
</dbReference>
<evidence type="ECO:0000256" key="9">
    <source>
        <dbReference type="ARBA" id="ARBA00023224"/>
    </source>
</evidence>
<dbReference type="AlphaFoldDB" id="A0A8B8CVL9"/>
<accession>A0A8B8CVL9</accession>
<dbReference type="GO" id="GO:0007189">
    <property type="term" value="P:adenylate cyclase-activating G protein-coupled receptor signaling pathway"/>
    <property type="evidence" value="ECO:0007669"/>
    <property type="project" value="TreeGrafter"/>
</dbReference>
<evidence type="ECO:0000256" key="7">
    <source>
        <dbReference type="ARBA" id="ARBA00023170"/>
    </source>
</evidence>
<dbReference type="SUPFAM" id="SSF81321">
    <property type="entry name" value="Family A G protein-coupled receptor-like"/>
    <property type="match status" value="1"/>
</dbReference>
<dbReference type="PANTHER" id="PTHR11866:SF16">
    <property type="entry name" value="PROSTAGLANDIN E2 RECEPTOR EP4 SUBTYPE-LIKE PROTEIN"/>
    <property type="match status" value="1"/>
</dbReference>
<dbReference type="RefSeq" id="XP_022319912.1">
    <property type="nucleotide sequence ID" value="XM_022464204.1"/>
</dbReference>
<dbReference type="Pfam" id="PF00001">
    <property type="entry name" value="7tm_1"/>
    <property type="match status" value="1"/>
</dbReference>
<feature type="transmembrane region" description="Helical" evidence="12">
    <location>
        <begin position="26"/>
        <end position="46"/>
    </location>
</feature>
<keyword evidence="3 10" id="KW-0812">Transmembrane</keyword>
<evidence type="ECO:0000256" key="3">
    <source>
        <dbReference type="ARBA" id="ARBA00022692"/>
    </source>
</evidence>
<dbReference type="Proteomes" id="UP000694844">
    <property type="component" value="Chromosome 2"/>
</dbReference>
<gene>
    <name evidence="16" type="primary">LOC111122415</name>
    <name evidence="15" type="synonym">LOC111117914</name>
</gene>
<evidence type="ECO:0000256" key="10">
    <source>
        <dbReference type="RuleBase" id="RU000688"/>
    </source>
</evidence>
<organism evidence="14 16">
    <name type="scientific">Crassostrea virginica</name>
    <name type="common">Eastern oyster</name>
    <dbReference type="NCBI Taxonomy" id="6565"/>
    <lineage>
        <taxon>Eukaryota</taxon>
        <taxon>Metazoa</taxon>
        <taxon>Spiralia</taxon>
        <taxon>Lophotrochozoa</taxon>
        <taxon>Mollusca</taxon>
        <taxon>Bivalvia</taxon>
        <taxon>Autobranchia</taxon>
        <taxon>Pteriomorphia</taxon>
        <taxon>Ostreida</taxon>
        <taxon>Ostreoidea</taxon>
        <taxon>Ostreidae</taxon>
        <taxon>Crassostrea</taxon>
    </lineage>
</organism>
<keyword evidence="4 12" id="KW-1133">Transmembrane helix</keyword>
<keyword evidence="9 10" id="KW-0807">Transducer</keyword>